<evidence type="ECO:0000256" key="6">
    <source>
        <dbReference type="ARBA" id="ARBA00022840"/>
    </source>
</evidence>
<evidence type="ECO:0000313" key="9">
    <source>
        <dbReference type="Proteomes" id="UP000825935"/>
    </source>
</evidence>
<comment type="similarity">
    <text evidence="1">Belongs to the PI3/PI4-kinase family. Type II PI4K subfamily.</text>
</comment>
<evidence type="ECO:0000256" key="3">
    <source>
        <dbReference type="ARBA" id="ARBA00022679"/>
    </source>
</evidence>
<evidence type="ECO:0000256" key="5">
    <source>
        <dbReference type="ARBA" id="ARBA00022777"/>
    </source>
</evidence>
<keyword evidence="6" id="KW-0067">ATP-binding</keyword>
<feature type="domain" description="PI3K/PI4K catalytic" evidence="7">
    <location>
        <begin position="239"/>
        <end position="557"/>
    </location>
</feature>
<dbReference type="PANTHER" id="PTHR45800">
    <property type="entry name" value="PHOSPHATIDYLINOSITOL 4-KINASE GAMMA"/>
    <property type="match status" value="1"/>
</dbReference>
<reference evidence="8" key="1">
    <citation type="submission" date="2021-08" db="EMBL/GenBank/DDBJ databases">
        <title>WGS assembly of Ceratopteris richardii.</title>
        <authorList>
            <person name="Marchant D.B."/>
            <person name="Chen G."/>
            <person name="Jenkins J."/>
            <person name="Shu S."/>
            <person name="Leebens-Mack J."/>
            <person name="Grimwood J."/>
            <person name="Schmutz J."/>
            <person name="Soltis P."/>
            <person name="Soltis D."/>
            <person name="Chen Z.-H."/>
        </authorList>
    </citation>
    <scope>NUCLEOTIDE SEQUENCE</scope>
    <source>
        <strain evidence="8">Whitten #5841</strain>
        <tissue evidence="8">Leaf</tissue>
    </source>
</reference>
<dbReference type="Proteomes" id="UP000825935">
    <property type="component" value="Chromosome 6"/>
</dbReference>
<dbReference type="GO" id="GO:0005524">
    <property type="term" value="F:ATP binding"/>
    <property type="evidence" value="ECO:0007669"/>
    <property type="project" value="UniProtKB-KW"/>
</dbReference>
<dbReference type="InterPro" id="IPR044571">
    <property type="entry name" value="P4KG1-8"/>
</dbReference>
<dbReference type="AlphaFoldDB" id="A0A8T2UDR3"/>
<dbReference type="InterPro" id="IPR000403">
    <property type="entry name" value="PI3/4_kinase_cat_dom"/>
</dbReference>
<accession>A0A8T2UDR3</accession>
<evidence type="ECO:0000259" key="7">
    <source>
        <dbReference type="PROSITE" id="PS50290"/>
    </source>
</evidence>
<dbReference type="GO" id="GO:0004430">
    <property type="term" value="F:1-phosphatidylinositol 4-kinase activity"/>
    <property type="evidence" value="ECO:0007669"/>
    <property type="project" value="UniProtKB-EC"/>
</dbReference>
<dbReference type="Pfam" id="PF00454">
    <property type="entry name" value="PI3_PI4_kinase"/>
    <property type="match status" value="1"/>
</dbReference>
<keyword evidence="3" id="KW-0808">Transferase</keyword>
<dbReference type="EMBL" id="CM035411">
    <property type="protein sequence ID" value="KAH7434127.1"/>
    <property type="molecule type" value="Genomic_DNA"/>
</dbReference>
<evidence type="ECO:0000313" key="8">
    <source>
        <dbReference type="EMBL" id="KAH7434127.1"/>
    </source>
</evidence>
<evidence type="ECO:0000256" key="1">
    <source>
        <dbReference type="ARBA" id="ARBA00008941"/>
    </source>
</evidence>
<gene>
    <name evidence="8" type="ORF">KP509_06G001100</name>
</gene>
<keyword evidence="4" id="KW-0547">Nucleotide-binding</keyword>
<dbReference type="PANTHER" id="PTHR45800:SF4">
    <property type="entry name" value="PHOSPHATIDYLINOSITOL 4-KINASE GAMMA 3"/>
    <property type="match status" value="1"/>
</dbReference>
<evidence type="ECO:0000256" key="4">
    <source>
        <dbReference type="ARBA" id="ARBA00022741"/>
    </source>
</evidence>
<keyword evidence="5" id="KW-0418">Kinase</keyword>
<dbReference type="OrthoDB" id="5839at2759"/>
<proteinExistence type="inferred from homology"/>
<evidence type="ECO:0000256" key="2">
    <source>
        <dbReference type="ARBA" id="ARBA00012169"/>
    </source>
</evidence>
<sequence>MGFLSCRLDLQCSSVVSFFVGEGEYSQVPVTCFTLLLHRSSLSVGRLQLSCRSRSKDSQEIISPTSIQDLSMESSHLNSSASVACDTRLVLHALFYELNIYLDAYYGGQGSDGLHVLNPALRVPFHGYGGAIEIGCSHGMVSTPHRRSVSCDAITESPCLHGDEAAIISYKAVGLQSNGYIPRQFNISVDCESLVSFTEAKNLALRQVFLDPDKNPVCLKISEHVRAMIEQVRMGLHAGCCPELTPEGTGGVYFMKNENKSENVAVFKPMDEEPMAINNPKGYTSPIPGSEGLRKGTRAGEGAIREVAAYLLDHPIRGHRSSTGKEIEEGFAGVPLTVFARCCHEAFTYSGTHSEEGLRVKLGSLQQFIPAFASCEEMGTSFFSVDEVHKITVLDLRLANTDRHAGNILIRRGEDGVLKLVPVDHGYCLPEKFGDGVFEWLYWPQASQPYGASTLNYIEKLDVEHDLKLLQECGWDMQSGSVLVLRITTMLLKKAAPAGLTPFQIGSILSCTNSMGSKPPIEAFLEQAGARGCCSATDPQVLDHLASLIDDYVASVKNRSHCAE</sequence>
<dbReference type="EC" id="2.7.1.67" evidence="2"/>
<comment type="caution">
    <text evidence="8">The sequence shown here is derived from an EMBL/GenBank/DDBJ whole genome shotgun (WGS) entry which is preliminary data.</text>
</comment>
<organism evidence="8 9">
    <name type="scientific">Ceratopteris richardii</name>
    <name type="common">Triangle waterfern</name>
    <dbReference type="NCBI Taxonomy" id="49495"/>
    <lineage>
        <taxon>Eukaryota</taxon>
        <taxon>Viridiplantae</taxon>
        <taxon>Streptophyta</taxon>
        <taxon>Embryophyta</taxon>
        <taxon>Tracheophyta</taxon>
        <taxon>Polypodiopsida</taxon>
        <taxon>Polypodiidae</taxon>
        <taxon>Polypodiales</taxon>
        <taxon>Pteridineae</taxon>
        <taxon>Pteridaceae</taxon>
        <taxon>Parkerioideae</taxon>
        <taxon>Ceratopteris</taxon>
    </lineage>
</organism>
<dbReference type="PROSITE" id="PS50290">
    <property type="entry name" value="PI3_4_KINASE_3"/>
    <property type="match status" value="1"/>
</dbReference>
<keyword evidence="9" id="KW-1185">Reference proteome</keyword>
<protein>
    <recommendedName>
        <fullName evidence="2">1-phosphatidylinositol 4-kinase</fullName>
        <ecNumber evidence="2">2.7.1.67</ecNumber>
    </recommendedName>
</protein>
<name>A0A8T2UDR3_CERRI</name>